<dbReference type="HAMAP" id="MF_00446">
    <property type="entry name" value="PanD"/>
    <property type="match status" value="1"/>
</dbReference>
<protein>
    <recommendedName>
        <fullName evidence="9">Aspartate 1-decarboxylase</fullName>
        <ecNumber evidence="9">4.1.1.11</ecNumber>
    </recommendedName>
    <alternativeName>
        <fullName evidence="9">Aspartate alpha-decarboxylase</fullName>
    </alternativeName>
    <component>
        <recommendedName>
            <fullName evidence="9">Aspartate 1-decarboxylase beta chain</fullName>
        </recommendedName>
    </component>
    <component>
        <recommendedName>
            <fullName evidence="9">Aspartate 1-decarboxylase alpha chain</fullName>
        </recommendedName>
    </component>
</protein>
<evidence type="ECO:0000313" key="15">
    <source>
        <dbReference type="Proteomes" id="UP000256805"/>
    </source>
</evidence>
<comment type="pathway">
    <text evidence="9">Cofactor biosynthesis; (R)-pantothenate biosynthesis; beta-alanine from L-aspartate: step 1/1.</text>
</comment>
<feature type="binding site" evidence="9 11">
    <location>
        <position position="57"/>
    </location>
    <ligand>
        <name>substrate</name>
    </ligand>
</feature>
<proteinExistence type="inferred from homology"/>
<dbReference type="UniPathway" id="UPA00028">
    <property type="reaction ID" value="UER00002"/>
</dbReference>
<evidence type="ECO:0000256" key="11">
    <source>
        <dbReference type="PIRSR" id="PIRSR006246-2"/>
    </source>
</evidence>
<sequence length="120" mass="13532">MQRIMLRAKLHRVTVTQADLNYEGSCGIDQDLLDAADMKEFEKIELYNVNNGERFSTYIIKGERGSGEISLNGAAARRAHLGDQLIICTYAPMTDEELATYKPKIILVNEKNAIKEIKKV</sequence>
<keyword evidence="7 9" id="KW-0704">Schiff base</keyword>
<evidence type="ECO:0000256" key="10">
    <source>
        <dbReference type="PIRSR" id="PIRSR006246-1"/>
    </source>
</evidence>
<evidence type="ECO:0000256" key="1">
    <source>
        <dbReference type="ARBA" id="ARBA00022490"/>
    </source>
</evidence>
<dbReference type="PANTHER" id="PTHR21012:SF0">
    <property type="entry name" value="ASPARTATE 1-DECARBOXYLASE"/>
    <property type="match status" value="1"/>
</dbReference>
<keyword evidence="4 9" id="KW-0068">Autocatalytic cleavage</keyword>
<dbReference type="EMBL" id="OVTA01000016">
    <property type="protein sequence ID" value="SPR98177.1"/>
    <property type="molecule type" value="Genomic_DNA"/>
</dbReference>
<keyword evidence="3 9" id="KW-0210">Decarboxylase</keyword>
<feature type="chain" id="PRO_5017108361" description="Aspartate 1-decarboxylase beta chain" evidence="9 13">
    <location>
        <begin position="1"/>
        <end position="24"/>
    </location>
</feature>
<keyword evidence="2 9" id="KW-0566">Pantothenate biosynthesis</keyword>
<dbReference type="AlphaFoldDB" id="A0A375IZ38"/>
<keyword evidence="1 9" id="KW-0963">Cytoplasm</keyword>
<dbReference type="Proteomes" id="UP000256805">
    <property type="component" value="Unassembled WGS sequence"/>
</dbReference>
<dbReference type="RefSeq" id="WP_116383522.1">
    <property type="nucleotide sequence ID" value="NZ_LS483233.1"/>
</dbReference>
<evidence type="ECO:0000256" key="2">
    <source>
        <dbReference type="ARBA" id="ARBA00022655"/>
    </source>
</evidence>
<dbReference type="CDD" id="cd06919">
    <property type="entry name" value="Asp_decarbox"/>
    <property type="match status" value="1"/>
</dbReference>
<feature type="active site" description="Proton donor" evidence="9 10">
    <location>
        <position position="58"/>
    </location>
</feature>
<comment type="function">
    <text evidence="9">Catalyzes the pyruvoyl-dependent decarboxylation of aspartate to produce beta-alanine.</text>
</comment>
<dbReference type="PIRSF" id="PIRSF006246">
    <property type="entry name" value="Asp_decarbox"/>
    <property type="match status" value="1"/>
</dbReference>
<evidence type="ECO:0000256" key="3">
    <source>
        <dbReference type="ARBA" id="ARBA00022793"/>
    </source>
</evidence>
<comment type="subunit">
    <text evidence="9">Heterooctamer of four alpha and four beta subunits.</text>
</comment>
<dbReference type="GO" id="GO:0004068">
    <property type="term" value="F:aspartate 1-decarboxylase activity"/>
    <property type="evidence" value="ECO:0007669"/>
    <property type="project" value="UniProtKB-UniRule"/>
</dbReference>
<dbReference type="Pfam" id="PF02261">
    <property type="entry name" value="Asp_decarbox"/>
    <property type="match status" value="1"/>
</dbReference>
<evidence type="ECO:0000256" key="12">
    <source>
        <dbReference type="PIRSR" id="PIRSR006246-3"/>
    </source>
</evidence>
<feature type="chain" id="PRO_5017108362" description="Aspartate 1-decarboxylase alpha chain" evidence="9 13">
    <location>
        <begin position="25"/>
        <end position="120"/>
    </location>
</feature>
<accession>A0A375IZ38</accession>
<comment type="PTM">
    <text evidence="9 12">Is synthesized initially as an inactive proenzyme, which is activated by self-cleavage at a specific serine bond to produce a beta-subunit with a hydroxyl group at its C-terminus and an alpha-subunit with a pyruvoyl group at its N-terminus.</text>
</comment>
<dbReference type="SUPFAM" id="SSF50692">
    <property type="entry name" value="ADC-like"/>
    <property type="match status" value="1"/>
</dbReference>
<dbReference type="EC" id="4.1.1.11" evidence="9"/>
<dbReference type="GO" id="GO:0006523">
    <property type="term" value="P:alanine biosynthetic process"/>
    <property type="evidence" value="ECO:0007669"/>
    <property type="project" value="InterPro"/>
</dbReference>
<evidence type="ECO:0000313" key="14">
    <source>
        <dbReference type="EMBL" id="SPR98177.1"/>
    </source>
</evidence>
<dbReference type="InterPro" id="IPR009010">
    <property type="entry name" value="Asp_de-COase-like_dom_sf"/>
</dbReference>
<keyword evidence="8 9" id="KW-0670">Pyruvate</keyword>
<dbReference type="NCBIfam" id="TIGR00223">
    <property type="entry name" value="panD"/>
    <property type="match status" value="1"/>
</dbReference>
<feature type="binding site" evidence="9 11">
    <location>
        <begin position="73"/>
        <end position="75"/>
    </location>
    <ligand>
        <name>substrate</name>
    </ligand>
</feature>
<feature type="modified residue" description="Pyruvic acid (Ser)" evidence="9 12">
    <location>
        <position position="25"/>
    </location>
</feature>
<evidence type="ECO:0000256" key="13">
    <source>
        <dbReference type="PIRSR" id="PIRSR006246-5"/>
    </source>
</evidence>
<dbReference type="GO" id="GO:0015940">
    <property type="term" value="P:pantothenate biosynthetic process"/>
    <property type="evidence" value="ECO:0007669"/>
    <property type="project" value="UniProtKB-UniRule"/>
</dbReference>
<comment type="catalytic activity">
    <reaction evidence="9">
        <text>L-aspartate + H(+) = beta-alanine + CO2</text>
        <dbReference type="Rhea" id="RHEA:19497"/>
        <dbReference type="ChEBI" id="CHEBI:15378"/>
        <dbReference type="ChEBI" id="CHEBI:16526"/>
        <dbReference type="ChEBI" id="CHEBI:29991"/>
        <dbReference type="ChEBI" id="CHEBI:57966"/>
        <dbReference type="EC" id="4.1.1.11"/>
    </reaction>
</comment>
<comment type="similarity">
    <text evidence="9">Belongs to the PanD family.</text>
</comment>
<evidence type="ECO:0000256" key="7">
    <source>
        <dbReference type="ARBA" id="ARBA00023270"/>
    </source>
</evidence>
<keyword evidence="6 9" id="KW-0456">Lyase</keyword>
<comment type="cofactor">
    <cofactor evidence="9 10">
        <name>pyruvate</name>
        <dbReference type="ChEBI" id="CHEBI:15361"/>
    </cofactor>
    <text evidence="9 10">Binds 1 pyruvoyl group covalently per subunit.</text>
</comment>
<evidence type="ECO:0000256" key="8">
    <source>
        <dbReference type="ARBA" id="ARBA00023317"/>
    </source>
</evidence>
<evidence type="ECO:0000256" key="9">
    <source>
        <dbReference type="HAMAP-Rule" id="MF_00446"/>
    </source>
</evidence>
<organism evidence="14 15">
    <name type="scientific">Cupriavidus taiwanensis</name>
    <dbReference type="NCBI Taxonomy" id="164546"/>
    <lineage>
        <taxon>Bacteria</taxon>
        <taxon>Pseudomonadati</taxon>
        <taxon>Pseudomonadota</taxon>
        <taxon>Betaproteobacteria</taxon>
        <taxon>Burkholderiales</taxon>
        <taxon>Burkholderiaceae</taxon>
        <taxon>Cupriavidus</taxon>
    </lineage>
</organism>
<name>A0A375IZ38_9BURK</name>
<comment type="subcellular location">
    <subcellularLocation>
        <location evidence="9">Cytoplasm</location>
    </subcellularLocation>
</comment>
<dbReference type="InterPro" id="IPR003190">
    <property type="entry name" value="Asp_decarbox"/>
</dbReference>
<feature type="active site" description="Schiff-base intermediate with substrate; via pyruvic acid" evidence="9 10">
    <location>
        <position position="25"/>
    </location>
</feature>
<dbReference type="PANTHER" id="PTHR21012">
    <property type="entry name" value="ASPARTATE 1-DECARBOXYLASE"/>
    <property type="match status" value="1"/>
</dbReference>
<dbReference type="Gene3D" id="2.40.40.20">
    <property type="match status" value="1"/>
</dbReference>
<reference evidence="14 15" key="1">
    <citation type="submission" date="2018-01" db="EMBL/GenBank/DDBJ databases">
        <authorList>
            <person name="Gaut B.S."/>
            <person name="Morton B.R."/>
            <person name="Clegg M.T."/>
            <person name="Duvall M.R."/>
        </authorList>
    </citation>
    <scope>NUCLEOTIDE SEQUENCE [LARGE SCALE GENOMIC DNA]</scope>
    <source>
        <strain evidence="14">Cupriavidus taiwanensis cmp 52</strain>
    </source>
</reference>
<keyword evidence="5 9" id="KW-0865">Zymogen</keyword>
<gene>
    <name evidence="9 14" type="primary">panD</name>
    <name evidence="14" type="ORF">CBM2634_A230247</name>
</gene>
<evidence type="ECO:0000256" key="4">
    <source>
        <dbReference type="ARBA" id="ARBA00022813"/>
    </source>
</evidence>
<evidence type="ECO:0000256" key="5">
    <source>
        <dbReference type="ARBA" id="ARBA00023145"/>
    </source>
</evidence>
<dbReference type="GO" id="GO:0005829">
    <property type="term" value="C:cytosol"/>
    <property type="evidence" value="ECO:0007669"/>
    <property type="project" value="TreeGrafter"/>
</dbReference>
<evidence type="ECO:0000256" key="6">
    <source>
        <dbReference type="ARBA" id="ARBA00023239"/>
    </source>
</evidence>